<evidence type="ECO:0000313" key="2">
    <source>
        <dbReference type="Proteomes" id="UP000253961"/>
    </source>
</evidence>
<sequence length="96" mass="10964">MKDRTDRCFVPANPNEVAQVSTAYPSIISYAGEQGAEPGISYRFIYKSSLREEMTKQSILQLLIPFNFLVRKIASRHLAYPFLQFAMTSVSTIFHQ</sequence>
<accession>A0A369PYA0</accession>
<gene>
    <name evidence="1" type="ORF">DU508_15665</name>
</gene>
<keyword evidence="2" id="KW-1185">Reference proteome</keyword>
<organism evidence="1 2">
    <name type="scientific">Pedobacter chinensis</name>
    <dbReference type="NCBI Taxonomy" id="2282421"/>
    <lineage>
        <taxon>Bacteria</taxon>
        <taxon>Pseudomonadati</taxon>
        <taxon>Bacteroidota</taxon>
        <taxon>Sphingobacteriia</taxon>
        <taxon>Sphingobacteriales</taxon>
        <taxon>Sphingobacteriaceae</taxon>
        <taxon>Pedobacter</taxon>
    </lineage>
</organism>
<name>A0A369PYA0_9SPHI</name>
<reference evidence="1 2" key="1">
    <citation type="submission" date="2018-07" db="EMBL/GenBank/DDBJ databases">
        <title>Pedobacter sp. nov., isolated from soil.</title>
        <authorList>
            <person name="Zhou L.Y."/>
            <person name="Du Z.J."/>
        </authorList>
    </citation>
    <scope>NUCLEOTIDE SEQUENCE [LARGE SCALE GENOMIC DNA]</scope>
    <source>
        <strain evidence="1 2">JDX94</strain>
    </source>
</reference>
<dbReference type="EMBL" id="QPKV01000006">
    <property type="protein sequence ID" value="RDC55706.1"/>
    <property type="molecule type" value="Genomic_DNA"/>
</dbReference>
<dbReference type="Proteomes" id="UP000253961">
    <property type="component" value="Unassembled WGS sequence"/>
</dbReference>
<dbReference type="AlphaFoldDB" id="A0A369PYA0"/>
<evidence type="ECO:0000313" key="1">
    <source>
        <dbReference type="EMBL" id="RDC55706.1"/>
    </source>
</evidence>
<comment type="caution">
    <text evidence="1">The sequence shown here is derived from an EMBL/GenBank/DDBJ whole genome shotgun (WGS) entry which is preliminary data.</text>
</comment>
<proteinExistence type="predicted"/>
<protein>
    <submittedName>
        <fullName evidence="1">Uncharacterized protein</fullName>
    </submittedName>
</protein>